<dbReference type="RefSeq" id="XP_066087549.1">
    <property type="nucleotide sequence ID" value="XM_066231452.1"/>
</dbReference>
<name>A0AAX4KTP2_9TREE</name>
<dbReference type="GeneID" id="91106511"/>
<dbReference type="AlphaFoldDB" id="A0AAX4KTP2"/>
<evidence type="ECO:0000313" key="2">
    <source>
        <dbReference type="EMBL" id="WWD09582.1"/>
    </source>
</evidence>
<organism evidence="2 3">
    <name type="scientific">Kwoniella europaea PYCC6329</name>
    <dbReference type="NCBI Taxonomy" id="1423913"/>
    <lineage>
        <taxon>Eukaryota</taxon>
        <taxon>Fungi</taxon>
        <taxon>Dikarya</taxon>
        <taxon>Basidiomycota</taxon>
        <taxon>Agaricomycotina</taxon>
        <taxon>Tremellomycetes</taxon>
        <taxon>Tremellales</taxon>
        <taxon>Cryptococcaceae</taxon>
        <taxon>Kwoniella</taxon>
    </lineage>
</organism>
<feature type="region of interest" description="Disordered" evidence="1">
    <location>
        <begin position="258"/>
        <end position="284"/>
    </location>
</feature>
<protein>
    <submittedName>
        <fullName evidence="2">Uncharacterized protein</fullName>
    </submittedName>
</protein>
<reference evidence="2 3" key="1">
    <citation type="submission" date="2024-01" db="EMBL/GenBank/DDBJ databases">
        <title>Comparative genomics of Cryptococcus and Kwoniella reveals pathogenesis evolution and contrasting modes of karyotype evolution via chromosome fusion or intercentromeric recombination.</title>
        <authorList>
            <person name="Coelho M.A."/>
            <person name="David-Palma M."/>
            <person name="Shea T."/>
            <person name="Bowers K."/>
            <person name="McGinley-Smith S."/>
            <person name="Mohammad A.W."/>
            <person name="Gnirke A."/>
            <person name="Yurkov A.M."/>
            <person name="Nowrousian M."/>
            <person name="Sun S."/>
            <person name="Cuomo C.A."/>
            <person name="Heitman J."/>
        </authorList>
    </citation>
    <scope>NUCLEOTIDE SEQUENCE [LARGE SCALE GENOMIC DNA]</scope>
    <source>
        <strain evidence="2 3">PYCC6329</strain>
    </source>
</reference>
<evidence type="ECO:0000256" key="1">
    <source>
        <dbReference type="SAM" id="MobiDB-lite"/>
    </source>
</evidence>
<evidence type="ECO:0000313" key="3">
    <source>
        <dbReference type="Proteomes" id="UP001358614"/>
    </source>
</evidence>
<proteinExistence type="predicted"/>
<accession>A0AAX4KTP2</accession>
<sequence>MTSRNWTKTSIFQKCVPGSTNASEPFSLKPYNSYDEYKSSQENKPYIPALEVSATGKSGRSGKVKTCASHMRKINGFASLIRDHNRHNPEDPSDLSTVISQARNGNGEQLNWPLADSSRLSVPTLDKDSRQSLSEAMTTLKAFDRKLESSAVQLAERALCNANLTREDKRIYAEVICEWALQRSIPASLKDKVTTFRPSIRADIPVDRSLWDGGYSYRSLHNNRSYTPREVRELQQRRKSSDASAMAAGSDLLIGSLQGQGQADTSSDDEDRSTLEHSVTSLFD</sequence>
<keyword evidence="3" id="KW-1185">Reference proteome</keyword>
<dbReference type="Proteomes" id="UP001358614">
    <property type="component" value="Chromosome 2"/>
</dbReference>
<gene>
    <name evidence="2" type="ORF">V865_007710</name>
</gene>
<dbReference type="KEGG" id="ker:91106511"/>
<dbReference type="EMBL" id="CP144090">
    <property type="protein sequence ID" value="WWD09582.1"/>
    <property type="molecule type" value="Genomic_DNA"/>
</dbReference>